<keyword evidence="3" id="KW-1185">Reference proteome</keyword>
<dbReference type="EC" id="1.-.-.-" evidence="2"/>
<accession>A0ABW9KI37</accession>
<keyword evidence="2" id="KW-0503">Monooxygenase</keyword>
<name>A0ABW9KI37_9BACT</name>
<dbReference type="Gene3D" id="3.30.70.100">
    <property type="match status" value="1"/>
</dbReference>
<dbReference type="InterPro" id="IPR007138">
    <property type="entry name" value="ABM_dom"/>
</dbReference>
<dbReference type="InterPro" id="IPR011008">
    <property type="entry name" value="Dimeric_a/b-barrel"/>
</dbReference>
<dbReference type="SUPFAM" id="SSF54909">
    <property type="entry name" value="Dimeric alpha+beta barrel"/>
    <property type="match status" value="1"/>
</dbReference>
<organism evidence="2 3">
    <name type="scientific">Terriglobus aquaticus</name>
    <dbReference type="NCBI Taxonomy" id="940139"/>
    <lineage>
        <taxon>Bacteria</taxon>
        <taxon>Pseudomonadati</taxon>
        <taxon>Acidobacteriota</taxon>
        <taxon>Terriglobia</taxon>
        <taxon>Terriglobales</taxon>
        <taxon>Acidobacteriaceae</taxon>
        <taxon>Terriglobus</taxon>
    </lineage>
</organism>
<dbReference type="InterPro" id="IPR050744">
    <property type="entry name" value="AI-2_Isomerase_LsrG"/>
</dbReference>
<gene>
    <name evidence="2" type="ORF">ACK2TP_02470</name>
</gene>
<evidence type="ECO:0000259" key="1">
    <source>
        <dbReference type="PROSITE" id="PS51725"/>
    </source>
</evidence>
<evidence type="ECO:0000313" key="2">
    <source>
        <dbReference type="EMBL" id="MFN2974620.1"/>
    </source>
</evidence>
<dbReference type="PROSITE" id="PS51725">
    <property type="entry name" value="ABM"/>
    <property type="match status" value="1"/>
</dbReference>
<proteinExistence type="predicted"/>
<dbReference type="PANTHER" id="PTHR33336:SF3">
    <property type="entry name" value="ABM DOMAIN-CONTAINING PROTEIN"/>
    <property type="match status" value="1"/>
</dbReference>
<dbReference type="Proteomes" id="UP001634747">
    <property type="component" value="Unassembled WGS sequence"/>
</dbReference>
<feature type="domain" description="ABM" evidence="1">
    <location>
        <begin position="2"/>
        <end position="92"/>
    </location>
</feature>
<reference evidence="2 3" key="1">
    <citation type="submission" date="2024-12" db="EMBL/GenBank/DDBJ databases">
        <authorList>
            <person name="Lee Y."/>
        </authorList>
    </citation>
    <scope>NUCLEOTIDE SEQUENCE [LARGE SCALE GENOMIC DNA]</scope>
    <source>
        <strain evidence="2 3">03SUJ4</strain>
    </source>
</reference>
<dbReference type="EMBL" id="JBJYXY010000001">
    <property type="protein sequence ID" value="MFN2974620.1"/>
    <property type="molecule type" value="Genomic_DNA"/>
</dbReference>
<sequence length="95" mass="11013">MISFTVRMKFAPEDQSTIRELLRNLGAASRQEPGCVNYVTHYVESDPNTVVIYEQYRDADALEAHRTSQHFDDYATNGLYRKVRERTAETLVEVK</sequence>
<dbReference type="Pfam" id="PF03992">
    <property type="entry name" value="ABM"/>
    <property type="match status" value="1"/>
</dbReference>
<keyword evidence="2" id="KW-0560">Oxidoreductase</keyword>
<protein>
    <submittedName>
        <fullName evidence="2">Quinol monooxygenase</fullName>
        <ecNumber evidence="2">1.-.-.-</ecNumber>
    </submittedName>
</protein>
<comment type="caution">
    <text evidence="2">The sequence shown here is derived from an EMBL/GenBank/DDBJ whole genome shotgun (WGS) entry which is preliminary data.</text>
</comment>
<dbReference type="GO" id="GO:0004497">
    <property type="term" value="F:monooxygenase activity"/>
    <property type="evidence" value="ECO:0007669"/>
    <property type="project" value="UniProtKB-KW"/>
</dbReference>
<dbReference type="RefSeq" id="WP_263413818.1">
    <property type="nucleotide sequence ID" value="NZ_BAABBH010000001.1"/>
</dbReference>
<dbReference type="PANTHER" id="PTHR33336">
    <property type="entry name" value="QUINOL MONOOXYGENASE YGIN-RELATED"/>
    <property type="match status" value="1"/>
</dbReference>
<evidence type="ECO:0000313" key="3">
    <source>
        <dbReference type="Proteomes" id="UP001634747"/>
    </source>
</evidence>